<proteinExistence type="predicted"/>
<keyword evidence="2" id="KW-1185">Reference proteome</keyword>
<sequence>MYNQYVVVLMHKPLQDTSAIMINSYLDQVIHHIMVKLLLYFLMTATKMLDFHFVDYCKVDYWDPQNYCMHLNELVPQAKHEKLLLDIALRENDVRNNQKVQKPMDPIENIHYLYHYSPVIIYN</sequence>
<organism evidence="1 2">
    <name type="scientific">Brugia timori</name>
    <dbReference type="NCBI Taxonomy" id="42155"/>
    <lineage>
        <taxon>Eukaryota</taxon>
        <taxon>Metazoa</taxon>
        <taxon>Ecdysozoa</taxon>
        <taxon>Nematoda</taxon>
        <taxon>Chromadorea</taxon>
        <taxon>Rhabditida</taxon>
        <taxon>Spirurina</taxon>
        <taxon>Spiruromorpha</taxon>
        <taxon>Filarioidea</taxon>
        <taxon>Onchocercidae</taxon>
        <taxon>Brugia</taxon>
    </lineage>
</organism>
<accession>A0A3P7W122</accession>
<protein>
    <submittedName>
        <fullName evidence="1">Uncharacterized protein</fullName>
    </submittedName>
</protein>
<reference evidence="1 2" key="1">
    <citation type="submission" date="2018-11" db="EMBL/GenBank/DDBJ databases">
        <authorList>
            <consortium name="Pathogen Informatics"/>
        </authorList>
    </citation>
    <scope>NUCLEOTIDE SEQUENCE [LARGE SCALE GENOMIC DNA]</scope>
</reference>
<evidence type="ECO:0000313" key="2">
    <source>
        <dbReference type="Proteomes" id="UP000280834"/>
    </source>
</evidence>
<dbReference type="Proteomes" id="UP000280834">
    <property type="component" value="Unassembled WGS sequence"/>
</dbReference>
<gene>
    <name evidence="1" type="ORF">BTMF_LOCUS15502</name>
</gene>
<dbReference type="AlphaFoldDB" id="A0A3P7W122"/>
<dbReference type="EMBL" id="UZAG01022688">
    <property type="protein sequence ID" value="VDO54440.1"/>
    <property type="molecule type" value="Genomic_DNA"/>
</dbReference>
<evidence type="ECO:0000313" key="1">
    <source>
        <dbReference type="EMBL" id="VDO54440.1"/>
    </source>
</evidence>
<name>A0A3P7W122_9BILA</name>